<dbReference type="RefSeq" id="XP_031007498.1">
    <property type="nucleotide sequence ID" value="XM_031147378.1"/>
</dbReference>
<dbReference type="InterPro" id="IPR008030">
    <property type="entry name" value="NmrA-like"/>
</dbReference>
<evidence type="ECO:0000313" key="4">
    <source>
        <dbReference type="EMBL" id="TVY28710.1"/>
    </source>
</evidence>
<keyword evidence="5" id="KW-1185">Reference proteome</keyword>
<comment type="caution">
    <text evidence="4">The sequence shown here is derived from an EMBL/GenBank/DDBJ whole genome shotgun (WGS) entry which is preliminary data.</text>
</comment>
<dbReference type="AlphaFoldDB" id="A0A8H8R716"/>
<dbReference type="Proteomes" id="UP000431533">
    <property type="component" value="Unassembled WGS sequence"/>
</dbReference>
<feature type="domain" description="NmrA-like" evidence="3">
    <location>
        <begin position="4"/>
        <end position="299"/>
    </location>
</feature>
<dbReference type="Gene3D" id="3.90.25.10">
    <property type="entry name" value="UDP-galactose 4-epimerase, domain 1"/>
    <property type="match status" value="1"/>
</dbReference>
<dbReference type="GO" id="GO:0005634">
    <property type="term" value="C:nucleus"/>
    <property type="evidence" value="ECO:0007669"/>
    <property type="project" value="TreeGrafter"/>
</dbReference>
<dbReference type="Gene3D" id="3.40.50.720">
    <property type="entry name" value="NAD(P)-binding Rossmann-like Domain"/>
    <property type="match status" value="1"/>
</dbReference>
<comment type="similarity">
    <text evidence="1">Belongs to the NmrA-type oxidoreductase family.</text>
</comment>
<accession>A0A8H8R716</accession>
<keyword evidence="2" id="KW-0521">NADP</keyword>
<evidence type="ECO:0000256" key="1">
    <source>
        <dbReference type="ARBA" id="ARBA00006328"/>
    </source>
</evidence>
<dbReference type="InterPro" id="IPR036291">
    <property type="entry name" value="NAD(P)-bd_dom_sf"/>
</dbReference>
<evidence type="ECO:0000256" key="2">
    <source>
        <dbReference type="ARBA" id="ARBA00022857"/>
    </source>
</evidence>
<dbReference type="PANTHER" id="PTHR42748:SF29">
    <property type="entry name" value="NMRA-LIKE DOMAIN-CONTAINING PROTEIN"/>
    <property type="match status" value="1"/>
</dbReference>
<name>A0A8H8R716_9HELO</name>
<dbReference type="InterPro" id="IPR051164">
    <property type="entry name" value="NmrA-like_oxidored"/>
</dbReference>
<dbReference type="EMBL" id="QGMH01000027">
    <property type="protein sequence ID" value="TVY28710.1"/>
    <property type="molecule type" value="Genomic_DNA"/>
</dbReference>
<evidence type="ECO:0000313" key="5">
    <source>
        <dbReference type="Proteomes" id="UP000431533"/>
    </source>
</evidence>
<organism evidence="4 5">
    <name type="scientific">Lachnellula hyalina</name>
    <dbReference type="NCBI Taxonomy" id="1316788"/>
    <lineage>
        <taxon>Eukaryota</taxon>
        <taxon>Fungi</taxon>
        <taxon>Dikarya</taxon>
        <taxon>Ascomycota</taxon>
        <taxon>Pezizomycotina</taxon>
        <taxon>Leotiomycetes</taxon>
        <taxon>Helotiales</taxon>
        <taxon>Lachnaceae</taxon>
        <taxon>Lachnellula</taxon>
    </lineage>
</organism>
<dbReference type="Pfam" id="PF05368">
    <property type="entry name" value="NmrA"/>
    <property type="match status" value="1"/>
</dbReference>
<sequence length="343" mass="37582">MATQKKIIVVVGATGNQGSSVAHTFLNLPSWHVRCITRNPSSPASQALAALGAELVQADLEDPGSLSKAFSHANAIFVNTDFWAVYGATNKEFAGQENALDRAGEIAFEKEVSWGKNAAHAAAAVPSLERYVYSTLPSIRKGSNGKYGAHHNETKPTIAEYIIKEEPELAKKASFIYLGAYTTNPFIAGPRFDAESGQFKFLVPFSKEVKVPIIDPVNSTGPFVRALVEDEDVGTHLLAYDSYLTAEEIVKLWSKTSGQEAEFVLVTTTFLHEKFGLPKEALAAPNAISEFGYMSGIEKFIEPPQLKKKGLTKSYEDWLKERNWKEVLESIKSSAIPSFKAME</sequence>
<protein>
    <submittedName>
        <fullName evidence="4">NmrA-like family domain-containing protein</fullName>
    </submittedName>
</protein>
<dbReference type="SUPFAM" id="SSF51735">
    <property type="entry name" value="NAD(P)-binding Rossmann-fold domains"/>
    <property type="match status" value="1"/>
</dbReference>
<gene>
    <name evidence="4" type="primary">Nmral1_0</name>
    <name evidence="4" type="ORF">LHYA1_G002401</name>
</gene>
<proteinExistence type="inferred from homology"/>
<evidence type="ECO:0000259" key="3">
    <source>
        <dbReference type="Pfam" id="PF05368"/>
    </source>
</evidence>
<dbReference type="GeneID" id="41982599"/>
<dbReference type="OrthoDB" id="3358371at2759"/>
<dbReference type="PANTHER" id="PTHR42748">
    <property type="entry name" value="NITROGEN METABOLITE REPRESSION PROTEIN NMRA FAMILY MEMBER"/>
    <property type="match status" value="1"/>
</dbReference>
<reference evidence="4 5" key="1">
    <citation type="submission" date="2018-05" db="EMBL/GenBank/DDBJ databases">
        <title>Genome sequencing and assembly of the regulated plant pathogen Lachnellula willkommii and related sister species for the development of diagnostic species identification markers.</title>
        <authorList>
            <person name="Giroux E."/>
            <person name="Bilodeau G."/>
        </authorList>
    </citation>
    <scope>NUCLEOTIDE SEQUENCE [LARGE SCALE GENOMIC DNA]</scope>
    <source>
        <strain evidence="4 5">CBS 185.66</strain>
    </source>
</reference>